<dbReference type="EMBL" id="CP049869">
    <property type="protein sequence ID" value="QIK77820.1"/>
    <property type="molecule type" value="Genomic_DNA"/>
</dbReference>
<gene>
    <name evidence="12" type="ORF">G7077_01720</name>
</gene>
<evidence type="ECO:0000256" key="2">
    <source>
        <dbReference type="ARBA" id="ARBA00022448"/>
    </source>
</evidence>
<keyword evidence="4 10" id="KW-0812">Transmembrane</keyword>
<proteinExistence type="inferred from homology"/>
<comment type="caution">
    <text evidence="10">Lacks conserved residue(s) required for the propagation of feature annotation.</text>
</comment>
<evidence type="ECO:0000313" key="13">
    <source>
        <dbReference type="Proteomes" id="UP000503222"/>
    </source>
</evidence>
<dbReference type="PANTHER" id="PTHR10110:SF86">
    <property type="entry name" value="SODIUM_HYDROGEN EXCHANGER 7"/>
    <property type="match status" value="1"/>
</dbReference>
<dbReference type="Pfam" id="PF00999">
    <property type="entry name" value="Na_H_Exchanger"/>
    <property type="match status" value="1"/>
</dbReference>
<dbReference type="GO" id="GO:0098719">
    <property type="term" value="P:sodium ion import across plasma membrane"/>
    <property type="evidence" value="ECO:0007669"/>
    <property type="project" value="TreeGrafter"/>
</dbReference>
<organism evidence="12 13">
    <name type="scientific">Sphingomonas piscis</name>
    <dbReference type="NCBI Taxonomy" id="2714943"/>
    <lineage>
        <taxon>Bacteria</taxon>
        <taxon>Pseudomonadati</taxon>
        <taxon>Pseudomonadota</taxon>
        <taxon>Alphaproteobacteria</taxon>
        <taxon>Sphingomonadales</taxon>
        <taxon>Sphingomonadaceae</taxon>
        <taxon>Sphingomonas</taxon>
    </lineage>
</organism>
<protein>
    <submittedName>
        <fullName evidence="12">Na+/H+ antiporter</fullName>
    </submittedName>
</protein>
<dbReference type="InterPro" id="IPR004705">
    <property type="entry name" value="Cation/H_exchanger_CPA1_bac"/>
</dbReference>
<evidence type="ECO:0000256" key="3">
    <source>
        <dbReference type="ARBA" id="ARBA00022475"/>
    </source>
</evidence>
<dbReference type="PANTHER" id="PTHR10110">
    <property type="entry name" value="SODIUM/HYDROGEN EXCHANGER"/>
    <property type="match status" value="1"/>
</dbReference>
<dbReference type="GO" id="GO:0005886">
    <property type="term" value="C:plasma membrane"/>
    <property type="evidence" value="ECO:0007669"/>
    <property type="project" value="UniProtKB-SubCell"/>
</dbReference>
<keyword evidence="5 10" id="KW-1133">Transmembrane helix</keyword>
<feature type="transmembrane region" description="Helical" evidence="10">
    <location>
        <begin position="182"/>
        <end position="206"/>
    </location>
</feature>
<evidence type="ECO:0000256" key="1">
    <source>
        <dbReference type="ARBA" id="ARBA00004651"/>
    </source>
</evidence>
<feature type="transmembrane region" description="Helical" evidence="10">
    <location>
        <begin position="300"/>
        <end position="324"/>
    </location>
</feature>
<keyword evidence="10" id="KW-0050">Antiport</keyword>
<keyword evidence="13" id="KW-1185">Reference proteome</keyword>
<evidence type="ECO:0000256" key="8">
    <source>
        <dbReference type="ARBA" id="ARBA00023136"/>
    </source>
</evidence>
<keyword evidence="9 10" id="KW-0739">Sodium transport</keyword>
<evidence type="ECO:0000256" key="7">
    <source>
        <dbReference type="ARBA" id="ARBA00023065"/>
    </source>
</evidence>
<sequence>MHPVQTFELILALLGVAIALHYGAARLRIPPSAALLVGGGALAFAPGLPLVELDPELMLVLFLPPLLMDGAYYTAFGRFRRHLPGILSLAIGAVLFSAIVVSIAVHWLFPQLPWAACLALGAIVSPPDAVAARAVLQGVRLPRRLQALLEGESLLNDATGLVLFRFAVAAALTGMFNPGQAVGTFLVLAVGGVVIGALVAAVWMFVMRRLRDETLVVATSVLLCWGAYVAGEAAHVSGVISTVTAGIAFGWYQHVILPAGVRLQGSAFWRTLVFTLEALVFILMGFSLRSVIERAGGVEALVSTYAVPALTVTAAVIAARFLWVAGSEMMLTGLKATGLSRARPLGWRQAGVIGWTGMRGVVTMAVALSLPGNFPGRDMMLVTAFAVILATVIIQGATLGWVIRLLRPEDKDPPAKMALPAAEAAVARAKFLEAEAVAYDRNGELIHPQLLETYKSRAEGTAKYAADADNFMERIRPHFDLMLQVIAAGRTELLRLHRHGEIEDEVLHDLERDLDFEEMTIVFQRGDDPEDEDQAAAAGRTI</sequence>
<keyword evidence="3" id="KW-1003">Cell membrane</keyword>
<evidence type="ECO:0000256" key="9">
    <source>
        <dbReference type="ARBA" id="ARBA00023201"/>
    </source>
</evidence>
<evidence type="ECO:0000256" key="10">
    <source>
        <dbReference type="RuleBase" id="RU366002"/>
    </source>
</evidence>
<comment type="function">
    <text evidence="10">Na(+)/H(+) antiporter that extrudes sodium in exchange for external protons.</text>
</comment>
<dbReference type="GO" id="GO:0015385">
    <property type="term" value="F:sodium:proton antiporter activity"/>
    <property type="evidence" value="ECO:0007669"/>
    <property type="project" value="InterPro"/>
</dbReference>
<dbReference type="Proteomes" id="UP000503222">
    <property type="component" value="Chromosome"/>
</dbReference>
<feature type="transmembrane region" description="Helical" evidence="10">
    <location>
        <begin position="32"/>
        <end position="51"/>
    </location>
</feature>
<dbReference type="KEGG" id="spii:G7077_01720"/>
<evidence type="ECO:0000256" key="5">
    <source>
        <dbReference type="ARBA" id="ARBA00022989"/>
    </source>
</evidence>
<evidence type="ECO:0000256" key="6">
    <source>
        <dbReference type="ARBA" id="ARBA00023053"/>
    </source>
</evidence>
<dbReference type="InterPro" id="IPR018422">
    <property type="entry name" value="Cation/H_exchanger_CPA1"/>
</dbReference>
<feature type="transmembrane region" description="Helical" evidence="10">
    <location>
        <begin position="380"/>
        <end position="403"/>
    </location>
</feature>
<feature type="transmembrane region" description="Helical" evidence="10">
    <location>
        <begin position="345"/>
        <end position="368"/>
    </location>
</feature>
<comment type="similarity">
    <text evidence="10">Belongs to the monovalent cation:proton antiporter 1 (CPA1) transporter (TC 2.A.36) family.</text>
</comment>
<accession>A0A6G7YM45</accession>
<comment type="subcellular location">
    <subcellularLocation>
        <location evidence="10">Cell inner membrane</location>
        <topology evidence="10">Multi-pass membrane protein</topology>
    </subcellularLocation>
    <subcellularLocation>
        <location evidence="1">Cell membrane</location>
        <topology evidence="1">Multi-pass membrane protein</topology>
    </subcellularLocation>
</comment>
<feature type="domain" description="Cation/H+ exchanger transmembrane" evidence="11">
    <location>
        <begin position="17"/>
        <end position="403"/>
    </location>
</feature>
<dbReference type="RefSeq" id="WP_166410215.1">
    <property type="nucleotide sequence ID" value="NZ_CP049869.1"/>
</dbReference>
<dbReference type="GO" id="GO:0051453">
    <property type="term" value="P:regulation of intracellular pH"/>
    <property type="evidence" value="ECO:0007669"/>
    <property type="project" value="TreeGrafter"/>
</dbReference>
<dbReference type="NCBIfam" id="TIGR00831">
    <property type="entry name" value="a_cpa1"/>
    <property type="match status" value="1"/>
</dbReference>
<evidence type="ECO:0000259" key="11">
    <source>
        <dbReference type="Pfam" id="PF00999"/>
    </source>
</evidence>
<name>A0A6G7YM45_9SPHN</name>
<evidence type="ECO:0000313" key="12">
    <source>
        <dbReference type="EMBL" id="QIK77820.1"/>
    </source>
</evidence>
<keyword evidence="8 10" id="KW-0472">Membrane</keyword>
<feature type="transmembrane region" description="Helical" evidence="10">
    <location>
        <begin position="87"/>
        <end position="107"/>
    </location>
</feature>
<reference evidence="12 13" key="1">
    <citation type="submission" date="2020-03" db="EMBL/GenBank/DDBJ databases">
        <title>Sphingomonas sp. nov., isolated from fish.</title>
        <authorList>
            <person name="Hyun D.-W."/>
            <person name="Bae J.-W."/>
        </authorList>
    </citation>
    <scope>NUCLEOTIDE SEQUENCE [LARGE SCALE GENOMIC DNA]</scope>
    <source>
        <strain evidence="12 13">HDW15B</strain>
    </source>
</reference>
<dbReference type="AlphaFoldDB" id="A0A6G7YM45"/>
<keyword evidence="6 10" id="KW-0915">Sodium</keyword>
<dbReference type="InterPro" id="IPR006153">
    <property type="entry name" value="Cation/H_exchanger_TM"/>
</dbReference>
<feature type="transmembrane region" description="Helical" evidence="10">
    <location>
        <begin position="57"/>
        <end position="75"/>
    </location>
</feature>
<keyword evidence="2 10" id="KW-0813">Transport</keyword>
<dbReference type="Gene3D" id="6.10.140.1330">
    <property type="match status" value="1"/>
</dbReference>
<keyword evidence="10" id="KW-0997">Cell inner membrane</keyword>
<feature type="transmembrane region" description="Helical" evidence="10">
    <location>
        <begin position="6"/>
        <end position="25"/>
    </location>
</feature>
<dbReference type="GO" id="GO:0015386">
    <property type="term" value="F:potassium:proton antiporter activity"/>
    <property type="evidence" value="ECO:0007669"/>
    <property type="project" value="TreeGrafter"/>
</dbReference>
<feature type="transmembrane region" description="Helical" evidence="10">
    <location>
        <begin position="213"/>
        <end position="230"/>
    </location>
</feature>
<evidence type="ECO:0000256" key="4">
    <source>
        <dbReference type="ARBA" id="ARBA00022692"/>
    </source>
</evidence>
<keyword evidence="7 10" id="KW-0406">Ion transport</keyword>
<feature type="transmembrane region" description="Helical" evidence="10">
    <location>
        <begin position="267"/>
        <end position="288"/>
    </location>
</feature>